<evidence type="ECO:0000256" key="1">
    <source>
        <dbReference type="SAM" id="MobiDB-lite"/>
    </source>
</evidence>
<evidence type="ECO:0000313" key="3">
    <source>
        <dbReference type="Proteomes" id="UP001419268"/>
    </source>
</evidence>
<evidence type="ECO:0000313" key="2">
    <source>
        <dbReference type="EMBL" id="KAK9083374.1"/>
    </source>
</evidence>
<gene>
    <name evidence="2" type="ORF">Scep_029845</name>
</gene>
<comment type="caution">
    <text evidence="2">The sequence shown here is derived from an EMBL/GenBank/DDBJ whole genome shotgun (WGS) entry which is preliminary data.</text>
</comment>
<sequence>MHSAIPASCRRRRRAAAAGKSDTGSGATRRSCLSKCQPSSEDERARRSSGSRAMARGDGGKEERKEDKREGEERLNKRDCLRALKEGFLLLPGYSRVTDIDGHQNTSNEDERVRWSSDGALAHGLRLAVTAGADDSGEPAAAALDDATLAIFDAAVVDCKTSRISITVEHLVATVAPFGMFSRAAAQVSRQCRMD</sequence>
<accession>A0AAP0DYF8</accession>
<proteinExistence type="predicted"/>
<feature type="region of interest" description="Disordered" evidence="1">
    <location>
        <begin position="1"/>
        <end position="74"/>
    </location>
</feature>
<protein>
    <submittedName>
        <fullName evidence="2">Uncharacterized protein</fullName>
    </submittedName>
</protein>
<dbReference type="Proteomes" id="UP001419268">
    <property type="component" value="Unassembled WGS sequence"/>
</dbReference>
<dbReference type="EMBL" id="JBBNAG010000013">
    <property type="protein sequence ID" value="KAK9083374.1"/>
    <property type="molecule type" value="Genomic_DNA"/>
</dbReference>
<dbReference type="AlphaFoldDB" id="A0AAP0DYF8"/>
<reference evidence="2 3" key="1">
    <citation type="submission" date="2024-01" db="EMBL/GenBank/DDBJ databases">
        <title>Genome assemblies of Stephania.</title>
        <authorList>
            <person name="Yang L."/>
        </authorList>
    </citation>
    <scope>NUCLEOTIDE SEQUENCE [LARGE SCALE GENOMIC DNA]</scope>
    <source>
        <strain evidence="2">JXDWG</strain>
        <tissue evidence="2">Leaf</tissue>
    </source>
</reference>
<organism evidence="2 3">
    <name type="scientific">Stephania cephalantha</name>
    <dbReference type="NCBI Taxonomy" id="152367"/>
    <lineage>
        <taxon>Eukaryota</taxon>
        <taxon>Viridiplantae</taxon>
        <taxon>Streptophyta</taxon>
        <taxon>Embryophyta</taxon>
        <taxon>Tracheophyta</taxon>
        <taxon>Spermatophyta</taxon>
        <taxon>Magnoliopsida</taxon>
        <taxon>Ranunculales</taxon>
        <taxon>Menispermaceae</taxon>
        <taxon>Menispermoideae</taxon>
        <taxon>Cissampelideae</taxon>
        <taxon>Stephania</taxon>
    </lineage>
</organism>
<name>A0AAP0DYF8_9MAGN</name>
<keyword evidence="3" id="KW-1185">Reference proteome</keyword>
<feature type="compositionally biased region" description="Basic and acidic residues" evidence="1">
    <location>
        <begin position="58"/>
        <end position="74"/>
    </location>
</feature>